<dbReference type="KEGG" id="cmq:B840_04075"/>
<evidence type="ECO:0000256" key="1">
    <source>
        <dbReference type="ARBA" id="ARBA00022729"/>
    </source>
</evidence>
<dbReference type="EMBL" id="CP007790">
    <property type="protein sequence ID" value="AJK68434.1"/>
    <property type="molecule type" value="Genomic_DNA"/>
</dbReference>
<feature type="domain" description="5'-Nucleotidase C-terminal" evidence="4">
    <location>
        <begin position="313"/>
        <end position="464"/>
    </location>
</feature>
<dbReference type="PANTHER" id="PTHR11575">
    <property type="entry name" value="5'-NUCLEOTIDASE-RELATED"/>
    <property type="match status" value="1"/>
</dbReference>
<organism evidence="5 6">
    <name type="scientific">Corynebacterium marinum DSM 44953</name>
    <dbReference type="NCBI Taxonomy" id="1224162"/>
    <lineage>
        <taxon>Bacteria</taxon>
        <taxon>Bacillati</taxon>
        <taxon>Actinomycetota</taxon>
        <taxon>Actinomycetes</taxon>
        <taxon>Mycobacteriales</taxon>
        <taxon>Corynebacteriaceae</taxon>
        <taxon>Corynebacterium</taxon>
    </lineage>
</organism>
<proteinExistence type="inferred from homology"/>
<dbReference type="InterPro" id="IPR036907">
    <property type="entry name" value="5'-Nucleotdase_C_sf"/>
</dbReference>
<sequence length="534" mass="58720">MTMTTTRLTILQTADLHGQLETHDEFYLEDGQPTYRQAGGVARIRTLFDRVRAENPNTIVVDNGDCFQGSGWTQLTRGQAMVPVMNALGYDVLMPGNWEVVFGKDRLLEVGAEYACTMVCTNMHHAEPGEGESQPLGNDVVGNHLFSPFTVVERDGIRVGILAYNDPNLTKRQAPAYSRGIAMTRPAQSMAHWVRRLREEEGCQVVLVMGHLGIAPQVALADEGFTEGVDYILGGDTHERVRQPLQGRFARVTEPGAFGSFVGRLDLAVDAEGVREVGYELMDVPGDLPEDSEVRAIVDKLRAGHPELEEQIGTTASALQRYYVLETPMDNLITDALFAAASTTLEAAGGKLDIALSNGFRFCPPLVPDEGGSAAIDRQFLWSMLPENSEVKVGSVTGAQIRTWLEKELNNVFSPRADEVFGGWVVRFAGMRVRFVSEAPMGHRLRSVEIGGRPLDPEETYVVAACGRDGDPPTTLCRLRNVADPRLLGFTLHDALEEFLAAGEVTYDLEGRCVAEDLPDRLLGQKHIEGYEFR</sequence>
<dbReference type="SUPFAM" id="SSF56300">
    <property type="entry name" value="Metallo-dependent phosphatases"/>
    <property type="match status" value="1"/>
</dbReference>
<dbReference type="GO" id="GO:0009166">
    <property type="term" value="P:nucleotide catabolic process"/>
    <property type="evidence" value="ECO:0007669"/>
    <property type="project" value="InterPro"/>
</dbReference>
<dbReference type="Pfam" id="PF02872">
    <property type="entry name" value="5_nucleotid_C"/>
    <property type="match status" value="1"/>
</dbReference>
<dbReference type="STRING" id="1224162.B840_04075"/>
<feature type="domain" description="Calcineurin-like phosphoesterase" evidence="3">
    <location>
        <begin position="9"/>
        <end position="239"/>
    </location>
</feature>
<keyword evidence="2 5" id="KW-0378">Hydrolase</keyword>
<evidence type="ECO:0000313" key="6">
    <source>
        <dbReference type="Proteomes" id="UP000031928"/>
    </source>
</evidence>
<gene>
    <name evidence="5" type="ORF">B840_04075</name>
</gene>
<reference evidence="5 6" key="1">
    <citation type="submission" date="2014-05" db="EMBL/GenBank/DDBJ databases">
        <title>Complete genome sequence of Corynebacterium marinum DSM 44953.</title>
        <authorList>
            <person name="Schaffert L."/>
            <person name="Albersmeier A."/>
            <person name="Kalinowski J."/>
            <person name="Ruckert C."/>
        </authorList>
    </citation>
    <scope>NUCLEOTIDE SEQUENCE [LARGE SCALE GENOMIC DNA]</scope>
    <source>
        <strain evidence="5 6">DSM 44953</strain>
    </source>
</reference>
<dbReference type="GO" id="GO:0030288">
    <property type="term" value="C:outer membrane-bounded periplasmic space"/>
    <property type="evidence" value="ECO:0007669"/>
    <property type="project" value="TreeGrafter"/>
</dbReference>
<keyword evidence="2" id="KW-0547">Nucleotide-binding</keyword>
<accession>A0A0B6TQB6</accession>
<dbReference type="Gene3D" id="3.60.21.10">
    <property type="match status" value="1"/>
</dbReference>
<dbReference type="PRINTS" id="PR01607">
    <property type="entry name" value="APYRASEFAMLY"/>
</dbReference>
<dbReference type="OrthoDB" id="1016457at2"/>
<dbReference type="InterPro" id="IPR006179">
    <property type="entry name" value="5_nucleotidase/apyrase"/>
</dbReference>
<comment type="similarity">
    <text evidence="2">Belongs to the 5'-nucleotidase family.</text>
</comment>
<protein>
    <submittedName>
        <fullName evidence="5">5'-nucleotidase/2',3'-cyclic phosphodiesterase-like hydrolase</fullName>
    </submittedName>
</protein>
<dbReference type="Gene3D" id="3.90.780.10">
    <property type="entry name" value="5'-Nucleotidase, C-terminal domain"/>
    <property type="match status" value="1"/>
</dbReference>
<dbReference type="SUPFAM" id="SSF55816">
    <property type="entry name" value="5'-nucleotidase (syn. UDP-sugar hydrolase), C-terminal domain"/>
    <property type="match status" value="1"/>
</dbReference>
<dbReference type="GO" id="GO:0016787">
    <property type="term" value="F:hydrolase activity"/>
    <property type="evidence" value="ECO:0007669"/>
    <property type="project" value="UniProtKB-KW"/>
</dbReference>
<evidence type="ECO:0000313" key="5">
    <source>
        <dbReference type="EMBL" id="AJK68434.1"/>
    </source>
</evidence>
<dbReference type="InterPro" id="IPR004843">
    <property type="entry name" value="Calcineurin-like_PHP"/>
</dbReference>
<evidence type="ECO:0000259" key="4">
    <source>
        <dbReference type="Pfam" id="PF02872"/>
    </source>
</evidence>
<keyword evidence="1" id="KW-0732">Signal</keyword>
<evidence type="ECO:0000256" key="2">
    <source>
        <dbReference type="RuleBase" id="RU362119"/>
    </source>
</evidence>
<dbReference type="PANTHER" id="PTHR11575:SF42">
    <property type="entry name" value="SULFUR OXIDATION PROTEIN SOXB"/>
    <property type="match status" value="1"/>
</dbReference>
<dbReference type="GO" id="GO:0000166">
    <property type="term" value="F:nucleotide binding"/>
    <property type="evidence" value="ECO:0007669"/>
    <property type="project" value="UniProtKB-KW"/>
</dbReference>
<dbReference type="InterPro" id="IPR008334">
    <property type="entry name" value="5'-Nucleotdase_C"/>
</dbReference>
<name>A0A0B6TQB6_9CORY</name>
<keyword evidence="6" id="KW-1185">Reference proteome</keyword>
<evidence type="ECO:0000259" key="3">
    <source>
        <dbReference type="Pfam" id="PF00149"/>
    </source>
</evidence>
<dbReference type="HOGENOM" id="CLU_005854_7_5_11"/>
<dbReference type="AlphaFoldDB" id="A0A0B6TQB6"/>
<dbReference type="Pfam" id="PF00149">
    <property type="entry name" value="Metallophos"/>
    <property type="match status" value="1"/>
</dbReference>
<dbReference type="Proteomes" id="UP000031928">
    <property type="component" value="Chromosome"/>
</dbReference>
<dbReference type="InterPro" id="IPR029052">
    <property type="entry name" value="Metallo-depent_PP-like"/>
</dbReference>